<dbReference type="PANTHER" id="PTHR33986">
    <property type="entry name" value="OS02G0535700 PROTEIN"/>
    <property type="match status" value="1"/>
</dbReference>
<proteinExistence type="predicted"/>
<dbReference type="OrthoDB" id="272235at2"/>
<dbReference type="AlphaFoldDB" id="A0A4R6WL99"/>
<keyword evidence="2" id="KW-1185">Reference proteome</keyword>
<sequence length="408" mass="44614">MPCFLAPPDSIAMVRRIMAASSDTTPRNRPPLTWLILGERRGDNAQVLALARALGWPGAVKQIRYDDSVTVDFKDRGASLIGTDLALSDRLEPPWPEAIIAIGRRSVPVTRWIREQAKAAGGEVLHIHLGRPRTDLGLFDLVVTTPQYNLPPAANVAEISLPIVAVDSDELAAAAGIWHPRFAALPRPWHAVLIGGPTPQLAFGGTEAEHLAQELEAWHAGQGGSLLFTTSPRTPPEILAVLQGHFRNQPHQLFLPFVPDGRANAYPALLALADDFVITIDSASMVAEAATRRKPIYLFDLPTIAPRKKPGLKAALSRHWRLRRKRRQDAGLAPDLGDRLYDAWTRRGKARPRRDIGQLMKRLTDTGIAVPMRGAPPPKPTDAGPSIAEQEIAAVVARIQQLWADRQG</sequence>
<protein>
    <recommendedName>
        <fullName evidence="3">Mitochondrial fission protein ELM1</fullName>
    </recommendedName>
</protein>
<dbReference type="InterPro" id="IPR009367">
    <property type="entry name" value="Elm1-like"/>
</dbReference>
<organism evidence="1 2">
    <name type="scientific">Dongia mobilis</name>
    <dbReference type="NCBI Taxonomy" id="578943"/>
    <lineage>
        <taxon>Bacteria</taxon>
        <taxon>Pseudomonadati</taxon>
        <taxon>Pseudomonadota</taxon>
        <taxon>Alphaproteobacteria</taxon>
        <taxon>Rhodospirillales</taxon>
        <taxon>Dongiaceae</taxon>
        <taxon>Dongia</taxon>
    </lineage>
</organism>
<gene>
    <name evidence="1" type="ORF">A8950_2543</name>
</gene>
<name>A0A4R6WL99_9PROT</name>
<dbReference type="EMBL" id="SNYW01000009">
    <property type="protein sequence ID" value="TDQ81475.1"/>
    <property type="molecule type" value="Genomic_DNA"/>
</dbReference>
<evidence type="ECO:0000313" key="1">
    <source>
        <dbReference type="EMBL" id="TDQ81475.1"/>
    </source>
</evidence>
<evidence type="ECO:0008006" key="3">
    <source>
        <dbReference type="Google" id="ProtNLM"/>
    </source>
</evidence>
<accession>A0A4R6WL99</accession>
<evidence type="ECO:0000313" key="2">
    <source>
        <dbReference type="Proteomes" id="UP000295783"/>
    </source>
</evidence>
<dbReference type="PANTHER" id="PTHR33986:SF15">
    <property type="entry name" value="MITOCHONDRIAL FISSION PROTEIN ELM1"/>
    <property type="match status" value="1"/>
</dbReference>
<comment type="caution">
    <text evidence="1">The sequence shown here is derived from an EMBL/GenBank/DDBJ whole genome shotgun (WGS) entry which is preliminary data.</text>
</comment>
<reference evidence="1 2" key="1">
    <citation type="submission" date="2019-03" db="EMBL/GenBank/DDBJ databases">
        <title>Genomic Encyclopedia of Type Strains, Phase III (KMG-III): the genomes of soil and plant-associated and newly described type strains.</title>
        <authorList>
            <person name="Whitman W."/>
        </authorList>
    </citation>
    <scope>NUCLEOTIDE SEQUENCE [LARGE SCALE GENOMIC DNA]</scope>
    <source>
        <strain evidence="1 2">CGMCC 1.7660</strain>
    </source>
</reference>
<dbReference type="Proteomes" id="UP000295783">
    <property type="component" value="Unassembled WGS sequence"/>
</dbReference>
<dbReference type="Pfam" id="PF06258">
    <property type="entry name" value="Mito_fiss_Elm1"/>
    <property type="match status" value="1"/>
</dbReference>